<keyword evidence="1" id="KW-0963">Cytoplasm</keyword>
<dbReference type="GO" id="GO:0005868">
    <property type="term" value="C:cytoplasmic dynein complex"/>
    <property type="evidence" value="ECO:0007669"/>
    <property type="project" value="TreeGrafter"/>
</dbReference>
<accession>A0AAV4GSZ1</accession>
<dbReference type="AlphaFoldDB" id="A0AAV4GSZ1"/>
<dbReference type="SUPFAM" id="SSF50978">
    <property type="entry name" value="WD40 repeat-like"/>
    <property type="match status" value="1"/>
</dbReference>
<dbReference type="GO" id="GO:0097014">
    <property type="term" value="C:ciliary plasm"/>
    <property type="evidence" value="ECO:0007669"/>
    <property type="project" value="TreeGrafter"/>
</dbReference>
<evidence type="ECO:0000256" key="2">
    <source>
        <dbReference type="ARBA" id="ARBA00022574"/>
    </source>
</evidence>
<dbReference type="InterPro" id="IPR015943">
    <property type="entry name" value="WD40/YVTN_repeat-like_dom_sf"/>
</dbReference>
<dbReference type="InterPro" id="IPR050687">
    <property type="entry name" value="Dynein_IC"/>
</dbReference>
<dbReference type="PANTHER" id="PTHR12442">
    <property type="entry name" value="DYNEIN INTERMEDIATE CHAIN"/>
    <property type="match status" value="1"/>
</dbReference>
<name>A0AAV4GSZ1_9GAST</name>
<organism evidence="4 5">
    <name type="scientific">Elysia marginata</name>
    <dbReference type="NCBI Taxonomy" id="1093978"/>
    <lineage>
        <taxon>Eukaryota</taxon>
        <taxon>Metazoa</taxon>
        <taxon>Spiralia</taxon>
        <taxon>Lophotrochozoa</taxon>
        <taxon>Mollusca</taxon>
        <taxon>Gastropoda</taxon>
        <taxon>Heterobranchia</taxon>
        <taxon>Euthyneura</taxon>
        <taxon>Panpulmonata</taxon>
        <taxon>Sacoglossa</taxon>
        <taxon>Placobranchoidea</taxon>
        <taxon>Plakobranchidae</taxon>
        <taxon>Elysia</taxon>
    </lineage>
</organism>
<dbReference type="GO" id="GO:0045504">
    <property type="term" value="F:dynein heavy chain binding"/>
    <property type="evidence" value="ECO:0007669"/>
    <property type="project" value="TreeGrafter"/>
</dbReference>
<comment type="caution">
    <text evidence="4">The sequence shown here is derived from an EMBL/GenBank/DDBJ whole genome shotgun (WGS) entry which is preliminary data.</text>
</comment>
<dbReference type="GO" id="GO:0042073">
    <property type="term" value="P:intraciliary transport"/>
    <property type="evidence" value="ECO:0007669"/>
    <property type="project" value="TreeGrafter"/>
</dbReference>
<evidence type="ECO:0000313" key="5">
    <source>
        <dbReference type="Proteomes" id="UP000762676"/>
    </source>
</evidence>
<dbReference type="GO" id="GO:0045503">
    <property type="term" value="F:dynein light chain binding"/>
    <property type="evidence" value="ECO:0007669"/>
    <property type="project" value="TreeGrafter"/>
</dbReference>
<feature type="non-terminal residue" evidence="4">
    <location>
        <position position="74"/>
    </location>
</feature>
<gene>
    <name evidence="4" type="ORF">ElyMa_004228300</name>
</gene>
<keyword evidence="2" id="KW-0853">WD repeat</keyword>
<sequence>MCTWNLDRRSVKEDKPDTIIDSPCCVMCLEFHPVNPAWIAGGNFNGEVILWDLSQNDDLVLASSGIGDDAHREP</sequence>
<dbReference type="InterPro" id="IPR036322">
    <property type="entry name" value="WD40_repeat_dom_sf"/>
</dbReference>
<proteinExistence type="predicted"/>
<evidence type="ECO:0000256" key="3">
    <source>
        <dbReference type="ARBA" id="ARBA00022737"/>
    </source>
</evidence>
<keyword evidence="5" id="KW-1185">Reference proteome</keyword>
<protein>
    <submittedName>
        <fullName evidence="4">WD repeat-containing protein 34</fullName>
    </submittedName>
</protein>
<reference evidence="4 5" key="1">
    <citation type="journal article" date="2021" name="Elife">
        <title>Chloroplast acquisition without the gene transfer in kleptoplastic sea slugs, Plakobranchus ocellatus.</title>
        <authorList>
            <person name="Maeda T."/>
            <person name="Takahashi S."/>
            <person name="Yoshida T."/>
            <person name="Shimamura S."/>
            <person name="Takaki Y."/>
            <person name="Nagai Y."/>
            <person name="Toyoda A."/>
            <person name="Suzuki Y."/>
            <person name="Arimoto A."/>
            <person name="Ishii H."/>
            <person name="Satoh N."/>
            <person name="Nishiyama T."/>
            <person name="Hasebe M."/>
            <person name="Maruyama T."/>
            <person name="Minagawa J."/>
            <person name="Obokata J."/>
            <person name="Shigenobu S."/>
        </authorList>
    </citation>
    <scope>NUCLEOTIDE SEQUENCE [LARGE SCALE GENOMIC DNA]</scope>
</reference>
<dbReference type="Gene3D" id="2.130.10.10">
    <property type="entry name" value="YVTN repeat-like/Quinoprotein amine dehydrogenase"/>
    <property type="match status" value="1"/>
</dbReference>
<keyword evidence="3" id="KW-0677">Repeat</keyword>
<dbReference type="PANTHER" id="PTHR12442:SF26">
    <property type="entry name" value="CYTOPLASMIC DYNEIN 2 INTERMEDIATE CHAIN 2"/>
    <property type="match status" value="1"/>
</dbReference>
<evidence type="ECO:0000256" key="1">
    <source>
        <dbReference type="ARBA" id="ARBA00022490"/>
    </source>
</evidence>
<evidence type="ECO:0000313" key="4">
    <source>
        <dbReference type="EMBL" id="GFR87636.1"/>
    </source>
</evidence>
<dbReference type="Proteomes" id="UP000762676">
    <property type="component" value="Unassembled WGS sequence"/>
</dbReference>
<dbReference type="EMBL" id="BMAT01008552">
    <property type="protein sequence ID" value="GFR87636.1"/>
    <property type="molecule type" value="Genomic_DNA"/>
</dbReference>